<name>A0A370KKS7_9HYPH</name>
<comment type="caution">
    <text evidence="2">The sequence shown here is derived from an EMBL/GenBank/DDBJ whole genome shotgun (WGS) entry which is preliminary data.</text>
</comment>
<protein>
    <submittedName>
        <fullName evidence="2">Uncharacterized protein</fullName>
    </submittedName>
</protein>
<dbReference type="AlphaFoldDB" id="A0A370KKS7"/>
<proteinExistence type="predicted"/>
<feature type="region of interest" description="Disordered" evidence="1">
    <location>
        <begin position="1"/>
        <end position="27"/>
    </location>
</feature>
<organism evidence="2 3">
    <name type="scientific">Rhizobium grahamii</name>
    <dbReference type="NCBI Taxonomy" id="1120045"/>
    <lineage>
        <taxon>Bacteria</taxon>
        <taxon>Pseudomonadati</taxon>
        <taxon>Pseudomonadota</taxon>
        <taxon>Alphaproteobacteria</taxon>
        <taxon>Hyphomicrobiales</taxon>
        <taxon>Rhizobiaceae</taxon>
        <taxon>Rhizobium/Agrobacterium group</taxon>
        <taxon>Rhizobium</taxon>
    </lineage>
</organism>
<evidence type="ECO:0000313" key="2">
    <source>
        <dbReference type="EMBL" id="RDJ06738.1"/>
    </source>
</evidence>
<dbReference type="Proteomes" id="UP000254939">
    <property type="component" value="Unassembled WGS sequence"/>
</dbReference>
<gene>
    <name evidence="2" type="ORF">B5K06_22365</name>
</gene>
<accession>A0A370KKS7</accession>
<sequence>MVAENPELANAMHAQTSVTRKARRQDGDGGAIACLSRFIDGLRQAVQAGFPMAVLLKSGQRPTMPV</sequence>
<evidence type="ECO:0000256" key="1">
    <source>
        <dbReference type="SAM" id="MobiDB-lite"/>
    </source>
</evidence>
<dbReference type="EMBL" id="NAAC01000028">
    <property type="protein sequence ID" value="RDJ06738.1"/>
    <property type="molecule type" value="Genomic_DNA"/>
</dbReference>
<reference evidence="2 3" key="1">
    <citation type="submission" date="2017-03" db="EMBL/GenBank/DDBJ databases">
        <title>Genome analysis of Rhizobial strains effectives or ineffectives for nitrogen fixation isolated from bean seeds.</title>
        <authorList>
            <person name="Peralta H."/>
            <person name="Aguilar-Vera A."/>
            <person name="Mora Y."/>
            <person name="Vargas-Lagunas C."/>
            <person name="Girard L."/>
            <person name="Mora J."/>
        </authorList>
    </citation>
    <scope>NUCLEOTIDE SEQUENCE [LARGE SCALE GENOMIC DNA]</scope>
    <source>
        <strain evidence="2 3">CCGM3</strain>
    </source>
</reference>
<evidence type="ECO:0000313" key="3">
    <source>
        <dbReference type="Proteomes" id="UP000254939"/>
    </source>
</evidence>